<evidence type="ECO:0000256" key="3">
    <source>
        <dbReference type="ARBA" id="ARBA00022964"/>
    </source>
</evidence>
<keyword evidence="5" id="KW-0408">Iron</keyword>
<dbReference type="InterPro" id="IPR014710">
    <property type="entry name" value="RmlC-like_jellyroll"/>
</dbReference>
<comment type="similarity">
    <text evidence="1">Belongs to the cysteine dioxygenase family.</text>
</comment>
<dbReference type="PANTHER" id="PTHR12918">
    <property type="entry name" value="CYSTEINE DIOXYGENASE"/>
    <property type="match status" value="1"/>
</dbReference>
<evidence type="ECO:0000256" key="2">
    <source>
        <dbReference type="ARBA" id="ARBA00022723"/>
    </source>
</evidence>
<dbReference type="Gene3D" id="2.60.120.10">
    <property type="entry name" value="Jelly Rolls"/>
    <property type="match status" value="1"/>
</dbReference>
<keyword evidence="4" id="KW-0560">Oxidoreductase</keyword>
<dbReference type="SUPFAM" id="SSF51182">
    <property type="entry name" value="RmlC-like cupins"/>
    <property type="match status" value="1"/>
</dbReference>
<dbReference type="EMBL" id="KF900400">
    <property type="protein sequence ID" value="AIE93612.1"/>
    <property type="molecule type" value="Genomic_DNA"/>
</dbReference>
<evidence type="ECO:0000256" key="4">
    <source>
        <dbReference type="ARBA" id="ARBA00023002"/>
    </source>
</evidence>
<dbReference type="Pfam" id="PF05995">
    <property type="entry name" value="CDO_I"/>
    <property type="match status" value="1"/>
</dbReference>
<sequence>MLRTVSRTVKNRHPPSPPMVVQVALDPDVRETLLTECTGLTGLVNWLDTIDRRPGLAELDEHLSGLEINVAALKDCIGYADDGYQRNLIKKTEFYELVAICWTPGQDTPIHDHVGSDCAFLIAEGVSTETIYELNDEGLAVPTEVRTYQVGEVCAAEEPDIHRVSNDTNGELINVHVYTPPLHAYNIYMPASESTA</sequence>
<evidence type="ECO:0000256" key="1">
    <source>
        <dbReference type="ARBA" id="ARBA00006622"/>
    </source>
</evidence>
<accession>A0A075FVD3</accession>
<evidence type="ECO:0000256" key="5">
    <source>
        <dbReference type="ARBA" id="ARBA00023004"/>
    </source>
</evidence>
<keyword evidence="2" id="KW-0479">Metal-binding</keyword>
<dbReference type="GO" id="GO:0008198">
    <property type="term" value="F:ferrous iron binding"/>
    <property type="evidence" value="ECO:0007669"/>
    <property type="project" value="TreeGrafter"/>
</dbReference>
<dbReference type="AlphaFoldDB" id="A0A075FVD3"/>
<organism evidence="6">
    <name type="scientific">uncultured marine group II/III euryarchaeote AD1000_39_C05</name>
    <dbReference type="NCBI Taxonomy" id="1457763"/>
    <lineage>
        <taxon>Archaea</taxon>
        <taxon>Methanobacteriati</taxon>
        <taxon>Methanobacteriota</taxon>
        <taxon>environmental samples</taxon>
    </lineage>
</organism>
<dbReference type="InterPro" id="IPR010300">
    <property type="entry name" value="CDO_1"/>
</dbReference>
<dbReference type="InterPro" id="IPR011051">
    <property type="entry name" value="RmlC_Cupin_sf"/>
</dbReference>
<evidence type="ECO:0000313" key="6">
    <source>
        <dbReference type="EMBL" id="AIE93612.1"/>
    </source>
</evidence>
<name>A0A075FVD3_9EURY</name>
<protein>
    <submittedName>
        <fullName evidence="6">Cysteine dioxygenase CDO1</fullName>
    </submittedName>
</protein>
<proteinExistence type="inferred from homology"/>
<dbReference type="PANTHER" id="PTHR12918:SF1">
    <property type="entry name" value="CYSTEINE DIOXYGENASE TYPE 1"/>
    <property type="match status" value="1"/>
</dbReference>
<reference evidence="6" key="1">
    <citation type="journal article" date="2014" name="Genome Biol. Evol.">
        <title>Pangenome evidence for extensive interdomain horizontal transfer affecting lineage core and shell genes in uncultured planktonic thaumarchaeota and euryarchaeota.</title>
        <authorList>
            <person name="Deschamps P."/>
            <person name="Zivanovic Y."/>
            <person name="Moreira D."/>
            <person name="Rodriguez-Valera F."/>
            <person name="Lopez-Garcia P."/>
        </authorList>
    </citation>
    <scope>NUCLEOTIDE SEQUENCE</scope>
</reference>
<dbReference type="CDD" id="cd10548">
    <property type="entry name" value="cupin_CDO"/>
    <property type="match status" value="1"/>
</dbReference>
<keyword evidence="3 6" id="KW-0223">Dioxygenase</keyword>
<dbReference type="GO" id="GO:0016702">
    <property type="term" value="F:oxidoreductase activity, acting on single donors with incorporation of molecular oxygen, incorporation of two atoms of oxygen"/>
    <property type="evidence" value="ECO:0007669"/>
    <property type="project" value="InterPro"/>
</dbReference>